<dbReference type="EMBL" id="PYAW01000001">
    <property type="protein sequence ID" value="PSL50096.1"/>
    <property type="molecule type" value="Genomic_DNA"/>
</dbReference>
<organism evidence="2 3">
    <name type="scientific">Chitinophaga niastensis</name>
    <dbReference type="NCBI Taxonomy" id="536980"/>
    <lineage>
        <taxon>Bacteria</taxon>
        <taxon>Pseudomonadati</taxon>
        <taxon>Bacteroidota</taxon>
        <taxon>Chitinophagia</taxon>
        <taxon>Chitinophagales</taxon>
        <taxon>Chitinophagaceae</taxon>
        <taxon>Chitinophaga</taxon>
    </lineage>
</organism>
<reference evidence="2 3" key="1">
    <citation type="submission" date="2018-03" db="EMBL/GenBank/DDBJ databases">
        <title>Genomic Encyclopedia of Archaeal and Bacterial Type Strains, Phase II (KMG-II): from individual species to whole genera.</title>
        <authorList>
            <person name="Goeker M."/>
        </authorList>
    </citation>
    <scope>NUCLEOTIDE SEQUENCE [LARGE SCALE GENOMIC DNA]</scope>
    <source>
        <strain evidence="2 3">DSM 24859</strain>
    </source>
</reference>
<protein>
    <recommendedName>
        <fullName evidence="4">YD repeat-containing protein</fullName>
    </recommendedName>
</protein>
<accession>A0A2P8HV35</accession>
<dbReference type="AlphaFoldDB" id="A0A2P8HV35"/>
<gene>
    <name evidence="2" type="ORF">CLV51_1011440</name>
</gene>
<evidence type="ECO:0000313" key="2">
    <source>
        <dbReference type="EMBL" id="PSL50096.1"/>
    </source>
</evidence>
<evidence type="ECO:0000313" key="3">
    <source>
        <dbReference type="Proteomes" id="UP000240971"/>
    </source>
</evidence>
<sequence length="293" mass="33464">MSMKNVIYCLLITVFVSACSTNRCKSTIPRLTSIGIHGDTIPQYSFRYNIAGNLVEVVKHNWPADTNVTVFSYDSSNRLTGMVTSTREINTTRVYESATVKSWDEDGNIAAIQYFDDAQKPTRIARIRWKKGLPAVMKYSDSTKAISWNYNTGTPNRKDICVDTSSGNYKDTLITFRTTNYEWDDSINPLRPMVNQLLMCGGISPVDHISPFGSLSQILMHYSANNPFLIKIKEKEKSIFKQHFQEYERYTTVQYSYAYNGNGFPSKANVHLHSEGYTKLGSDTQFVLDYRYE</sequence>
<feature type="signal peptide" evidence="1">
    <location>
        <begin position="1"/>
        <end position="18"/>
    </location>
</feature>
<dbReference type="PROSITE" id="PS51257">
    <property type="entry name" value="PROKAR_LIPOPROTEIN"/>
    <property type="match status" value="1"/>
</dbReference>
<keyword evidence="1" id="KW-0732">Signal</keyword>
<dbReference type="Proteomes" id="UP000240971">
    <property type="component" value="Unassembled WGS sequence"/>
</dbReference>
<evidence type="ECO:0000256" key="1">
    <source>
        <dbReference type="SAM" id="SignalP"/>
    </source>
</evidence>
<comment type="caution">
    <text evidence="2">The sequence shown here is derived from an EMBL/GenBank/DDBJ whole genome shotgun (WGS) entry which is preliminary data.</text>
</comment>
<evidence type="ECO:0008006" key="4">
    <source>
        <dbReference type="Google" id="ProtNLM"/>
    </source>
</evidence>
<name>A0A2P8HV35_CHINA</name>
<feature type="chain" id="PRO_5015199249" description="YD repeat-containing protein" evidence="1">
    <location>
        <begin position="19"/>
        <end position="293"/>
    </location>
</feature>
<proteinExistence type="predicted"/>
<keyword evidence="3" id="KW-1185">Reference proteome</keyword>